<dbReference type="Proteomes" id="UP001158576">
    <property type="component" value="Chromosome 2"/>
</dbReference>
<evidence type="ECO:0000313" key="2">
    <source>
        <dbReference type="Proteomes" id="UP001158576"/>
    </source>
</evidence>
<name>A0ABN7T3E9_OIKDI</name>
<gene>
    <name evidence="1" type="ORF">OKIOD_LOCUS15151</name>
</gene>
<sequence>MPADHFKINQRGKNNTIDDLFFWINASMDITKTETVGIPKMREKLGKIRREIFDQPLWVVRDYFWRGKARDGLIFHVPEQTKEKREFHVICDDDRIDNITGLVKFKETESFKNVSCKPMVLTSKFFDNHFNGSNSIPSHVNLFSGMKVRDYDPGETNLLLMAEVRFALFSKACDPNLRQEECYFYFSNNKLGKLSIAAQSTYRRVICY</sequence>
<keyword evidence="2" id="KW-1185">Reference proteome</keyword>
<accession>A0ABN7T3E9</accession>
<dbReference type="EMBL" id="OU015567">
    <property type="protein sequence ID" value="CAG5112136.1"/>
    <property type="molecule type" value="Genomic_DNA"/>
</dbReference>
<reference evidence="1 2" key="1">
    <citation type="submission" date="2021-04" db="EMBL/GenBank/DDBJ databases">
        <authorList>
            <person name="Bliznina A."/>
        </authorList>
    </citation>
    <scope>NUCLEOTIDE SEQUENCE [LARGE SCALE GENOMIC DNA]</scope>
</reference>
<organism evidence="1 2">
    <name type="scientific">Oikopleura dioica</name>
    <name type="common">Tunicate</name>
    <dbReference type="NCBI Taxonomy" id="34765"/>
    <lineage>
        <taxon>Eukaryota</taxon>
        <taxon>Metazoa</taxon>
        <taxon>Chordata</taxon>
        <taxon>Tunicata</taxon>
        <taxon>Appendicularia</taxon>
        <taxon>Copelata</taxon>
        <taxon>Oikopleuridae</taxon>
        <taxon>Oikopleura</taxon>
    </lineage>
</organism>
<evidence type="ECO:0000313" key="1">
    <source>
        <dbReference type="EMBL" id="CAG5112136.1"/>
    </source>
</evidence>
<proteinExistence type="predicted"/>
<protein>
    <submittedName>
        <fullName evidence="1">Oidioi.mRNA.OKI2018_I69.chr2.g6386.t1.cds</fullName>
    </submittedName>
</protein>